<keyword evidence="3" id="KW-1185">Reference proteome</keyword>
<organism evidence="2 3">
    <name type="scientific">Mycena citricolor</name>
    <dbReference type="NCBI Taxonomy" id="2018698"/>
    <lineage>
        <taxon>Eukaryota</taxon>
        <taxon>Fungi</taxon>
        <taxon>Dikarya</taxon>
        <taxon>Basidiomycota</taxon>
        <taxon>Agaricomycotina</taxon>
        <taxon>Agaricomycetes</taxon>
        <taxon>Agaricomycetidae</taxon>
        <taxon>Agaricales</taxon>
        <taxon>Marasmiineae</taxon>
        <taxon>Mycenaceae</taxon>
        <taxon>Mycena</taxon>
    </lineage>
</organism>
<dbReference type="Gene3D" id="3.50.50.60">
    <property type="entry name" value="FAD/NAD(P)-binding domain"/>
    <property type="match status" value="1"/>
</dbReference>
<feature type="region of interest" description="Disordered" evidence="1">
    <location>
        <begin position="74"/>
        <end position="95"/>
    </location>
</feature>
<protein>
    <recommendedName>
        <fullName evidence="4">Glucose-methanol-choline oxidoreductase N-terminal domain-containing protein</fullName>
    </recommendedName>
</protein>
<dbReference type="AlphaFoldDB" id="A0AAD2H963"/>
<evidence type="ECO:0000313" key="2">
    <source>
        <dbReference type="EMBL" id="CAK5270484.1"/>
    </source>
</evidence>
<evidence type="ECO:0000313" key="3">
    <source>
        <dbReference type="Proteomes" id="UP001295794"/>
    </source>
</evidence>
<name>A0AAD2H963_9AGAR</name>
<accession>A0AAD2H963</accession>
<reference evidence="2" key="1">
    <citation type="submission" date="2023-11" db="EMBL/GenBank/DDBJ databases">
        <authorList>
            <person name="De Vega J J."/>
            <person name="De Vega J J."/>
        </authorList>
    </citation>
    <scope>NUCLEOTIDE SEQUENCE</scope>
</reference>
<comment type="caution">
    <text evidence="2">The sequence shown here is derived from an EMBL/GenBank/DDBJ whole genome shotgun (WGS) entry which is preliminary data.</text>
</comment>
<dbReference type="SUPFAM" id="SSF51905">
    <property type="entry name" value="FAD/NAD(P)-binding domain"/>
    <property type="match status" value="1"/>
</dbReference>
<dbReference type="Proteomes" id="UP001295794">
    <property type="component" value="Unassembled WGS sequence"/>
</dbReference>
<proteinExistence type="predicted"/>
<evidence type="ECO:0000256" key="1">
    <source>
        <dbReference type="SAM" id="MobiDB-lite"/>
    </source>
</evidence>
<dbReference type="EMBL" id="CAVNYO010000167">
    <property type="protein sequence ID" value="CAK5270484.1"/>
    <property type="molecule type" value="Genomic_DNA"/>
</dbReference>
<evidence type="ECO:0008006" key="4">
    <source>
        <dbReference type="Google" id="ProtNLM"/>
    </source>
</evidence>
<sequence length="200" mass="22366">MVQPQEVDVIVAGGGPGGCVVAGRLAVADPSLKVMLIEGGANNRDDPWVSSSGRSAAQDSEYLVFKSTGPSFMTHAASFPRTHRGSGSQTGHLRPQHAAQRHKRQGHVLHRHEGLVISPRKTEHCPTREHPRRREQVRMPFFDEPRRDNPNPRSVNFQIYTRASASDWGDFCSFSSAFFEVDRFQMTSNPRDGLRKIYCL</sequence>
<gene>
    <name evidence="2" type="ORF">MYCIT1_LOCUS14935</name>
</gene>
<dbReference type="InterPro" id="IPR036188">
    <property type="entry name" value="FAD/NAD-bd_sf"/>
</dbReference>